<keyword evidence="1" id="KW-0812">Transmembrane</keyword>
<gene>
    <name evidence="2" type="ORF">IEQ34_007174</name>
</gene>
<proteinExistence type="predicted"/>
<dbReference type="EMBL" id="JAGFBR010000007">
    <property type="protein sequence ID" value="KAH0464388.1"/>
    <property type="molecule type" value="Genomic_DNA"/>
</dbReference>
<reference evidence="2 3" key="1">
    <citation type="journal article" date="2021" name="Hortic Res">
        <title>Chromosome-scale assembly of the Dendrobium chrysotoxum genome enhances the understanding of orchid evolution.</title>
        <authorList>
            <person name="Zhang Y."/>
            <person name="Zhang G.Q."/>
            <person name="Zhang D."/>
            <person name="Liu X.D."/>
            <person name="Xu X.Y."/>
            <person name="Sun W.H."/>
            <person name="Yu X."/>
            <person name="Zhu X."/>
            <person name="Wang Z.W."/>
            <person name="Zhao X."/>
            <person name="Zhong W.Y."/>
            <person name="Chen H."/>
            <person name="Yin W.L."/>
            <person name="Huang T."/>
            <person name="Niu S.C."/>
            <person name="Liu Z.J."/>
        </authorList>
    </citation>
    <scope>NUCLEOTIDE SEQUENCE [LARGE SCALE GENOMIC DNA]</scope>
    <source>
        <strain evidence="2">Lindl</strain>
    </source>
</reference>
<accession>A0AAV7HA71</accession>
<evidence type="ECO:0000313" key="3">
    <source>
        <dbReference type="Proteomes" id="UP000775213"/>
    </source>
</evidence>
<feature type="transmembrane region" description="Helical" evidence="1">
    <location>
        <begin position="33"/>
        <end position="53"/>
    </location>
</feature>
<protein>
    <submittedName>
        <fullName evidence="2">Uncharacterized protein</fullName>
    </submittedName>
</protein>
<dbReference type="AlphaFoldDB" id="A0AAV7HA71"/>
<comment type="caution">
    <text evidence="2">The sequence shown here is derived from an EMBL/GenBank/DDBJ whole genome shotgun (WGS) entry which is preliminary data.</text>
</comment>
<evidence type="ECO:0000256" key="1">
    <source>
        <dbReference type="SAM" id="Phobius"/>
    </source>
</evidence>
<name>A0AAV7HA71_DENCH</name>
<dbReference type="Proteomes" id="UP000775213">
    <property type="component" value="Unassembled WGS sequence"/>
</dbReference>
<keyword evidence="3" id="KW-1185">Reference proteome</keyword>
<sequence>MTVLKRSDRVSLPPPGYLTICETSLREGLCFPLPAELIAIFIWCGISLSQFSYRAMPVMMWLISLLRD</sequence>
<evidence type="ECO:0000313" key="2">
    <source>
        <dbReference type="EMBL" id="KAH0464388.1"/>
    </source>
</evidence>
<organism evidence="2 3">
    <name type="scientific">Dendrobium chrysotoxum</name>
    <name type="common">Orchid</name>
    <dbReference type="NCBI Taxonomy" id="161865"/>
    <lineage>
        <taxon>Eukaryota</taxon>
        <taxon>Viridiplantae</taxon>
        <taxon>Streptophyta</taxon>
        <taxon>Embryophyta</taxon>
        <taxon>Tracheophyta</taxon>
        <taxon>Spermatophyta</taxon>
        <taxon>Magnoliopsida</taxon>
        <taxon>Liliopsida</taxon>
        <taxon>Asparagales</taxon>
        <taxon>Orchidaceae</taxon>
        <taxon>Epidendroideae</taxon>
        <taxon>Malaxideae</taxon>
        <taxon>Dendrobiinae</taxon>
        <taxon>Dendrobium</taxon>
    </lineage>
</organism>
<keyword evidence="1" id="KW-0472">Membrane</keyword>
<keyword evidence="1" id="KW-1133">Transmembrane helix</keyword>